<accession>A0ABT8DC11</accession>
<evidence type="ECO:0000313" key="2">
    <source>
        <dbReference type="Proteomes" id="UP001243846"/>
    </source>
</evidence>
<protein>
    <submittedName>
        <fullName evidence="1">Uncharacterized protein</fullName>
    </submittedName>
</protein>
<reference evidence="2" key="1">
    <citation type="journal article" date="2019" name="Int. J. Syst. Evol. Microbiol.">
        <title>The Global Catalogue of Microorganisms (GCM) 10K type strain sequencing project: providing services to taxonomists for standard genome sequencing and annotation.</title>
        <authorList>
            <consortium name="The Broad Institute Genomics Platform"/>
            <consortium name="The Broad Institute Genome Sequencing Center for Infectious Disease"/>
            <person name="Wu L."/>
            <person name="Ma J."/>
        </authorList>
    </citation>
    <scope>NUCLEOTIDE SEQUENCE [LARGE SCALE GENOMIC DNA]</scope>
    <source>
        <strain evidence="2">CECT 8482</strain>
    </source>
</reference>
<name>A0ABT8DC11_9RHOB</name>
<keyword evidence="2" id="KW-1185">Reference proteome</keyword>
<organism evidence="1 2">
    <name type="scientific">Paracoccus cavernae</name>
    <dbReference type="NCBI Taxonomy" id="1571207"/>
    <lineage>
        <taxon>Bacteria</taxon>
        <taxon>Pseudomonadati</taxon>
        <taxon>Pseudomonadota</taxon>
        <taxon>Alphaproteobacteria</taxon>
        <taxon>Rhodobacterales</taxon>
        <taxon>Paracoccaceae</taxon>
        <taxon>Paracoccus</taxon>
    </lineage>
</organism>
<dbReference type="Proteomes" id="UP001243846">
    <property type="component" value="Unassembled WGS sequence"/>
</dbReference>
<gene>
    <name evidence="1" type="ORF">QWZ10_23295</name>
</gene>
<sequence length="93" mass="9851">MTGEALVLRAILLLARVTQSPPWIGHLGTQLAPFAEPFPRRRFAAQGPLSDGEAVAGASLWRSPAARAGASGTIFPTICASAPCRRTRAMPRQ</sequence>
<dbReference type="EMBL" id="JAUFRC010000003">
    <property type="protein sequence ID" value="MDN3713969.1"/>
    <property type="molecule type" value="Genomic_DNA"/>
</dbReference>
<evidence type="ECO:0000313" key="1">
    <source>
        <dbReference type="EMBL" id="MDN3713969.1"/>
    </source>
</evidence>
<proteinExistence type="predicted"/>
<comment type="caution">
    <text evidence="1">The sequence shown here is derived from an EMBL/GenBank/DDBJ whole genome shotgun (WGS) entry which is preliminary data.</text>
</comment>